<reference evidence="1 2" key="1">
    <citation type="submission" date="2018-06" db="EMBL/GenBank/DDBJ databases">
        <authorList>
            <consortium name="Pathogen Informatics"/>
            <person name="Doyle S."/>
        </authorList>
    </citation>
    <scope>NUCLEOTIDE SEQUENCE [LARGE SCALE GENOMIC DNA]</scope>
    <source>
        <strain evidence="1 2">NCTC11112</strain>
    </source>
</reference>
<dbReference type="EMBL" id="UGAW01000002">
    <property type="protein sequence ID" value="STI46759.1"/>
    <property type="molecule type" value="Genomic_DNA"/>
</dbReference>
<organism evidence="1 2">
    <name type="scientific">Escherichia coli</name>
    <dbReference type="NCBI Taxonomy" id="562"/>
    <lineage>
        <taxon>Bacteria</taxon>
        <taxon>Pseudomonadati</taxon>
        <taxon>Pseudomonadota</taxon>
        <taxon>Gammaproteobacteria</taxon>
        <taxon>Enterobacterales</taxon>
        <taxon>Enterobacteriaceae</taxon>
        <taxon>Escherichia</taxon>
    </lineage>
</organism>
<name>A0A377AX25_ECOLX</name>
<accession>A0A377AX25</accession>
<dbReference type="Proteomes" id="UP000254817">
    <property type="component" value="Unassembled WGS sequence"/>
</dbReference>
<evidence type="ECO:0000313" key="2">
    <source>
        <dbReference type="Proteomes" id="UP000254817"/>
    </source>
</evidence>
<dbReference type="AlphaFoldDB" id="A0A377AX25"/>
<protein>
    <submittedName>
        <fullName evidence="1">Uncharacterized protein</fullName>
    </submittedName>
</protein>
<proteinExistence type="predicted"/>
<gene>
    <name evidence="1" type="ORF">NCTC11112_05940</name>
</gene>
<evidence type="ECO:0000313" key="1">
    <source>
        <dbReference type="EMBL" id="STI46759.1"/>
    </source>
</evidence>
<sequence>MREVFIRQPFFPRILNQTLRPVRISFLNQCMMNIGITTAAWEMAQETSDTSPLRYAILAGLLV</sequence>